<dbReference type="CTD" id="645922"/>
<dbReference type="AlphaFoldDB" id="A6KMS2"/>
<dbReference type="RGD" id="1562234">
    <property type="gene designation" value="S100a7l2"/>
</dbReference>
<dbReference type="OrthoDB" id="9450914at2759"/>
<dbReference type="SUPFAM" id="SSF47473">
    <property type="entry name" value="EF-hand"/>
    <property type="match status" value="1"/>
</dbReference>
<proteinExistence type="predicted"/>
<gene>
    <name evidence="2" type="primary">S100a7l2</name>
    <name evidence="1" type="synonym">RGD1562234_predicted</name>
    <name evidence="1" type="ORF">rCG_40970</name>
</gene>
<dbReference type="EMBL" id="CH474068">
    <property type="protein sequence ID" value="EDL87902.1"/>
    <property type="molecule type" value="Genomic_DNA"/>
</dbReference>
<dbReference type="SMR" id="A6KMS2"/>
<dbReference type="KEGG" id="rno:499657"/>
<reference evidence="1" key="1">
    <citation type="journal article" date="2005" name="Genome Res.">
        <title>Gene and alternative splicing annotation with AIR.</title>
        <authorList>
            <person name="Florea L."/>
            <person name="Di Francesco V."/>
            <person name="Miller J."/>
            <person name="Turner R."/>
            <person name="Yao A."/>
            <person name="Harris M."/>
            <person name="Walenz B."/>
            <person name="Mobarry C."/>
            <person name="Merkulov G.V."/>
            <person name="Charlab R."/>
            <person name="Dew I."/>
            <person name="Deng Z."/>
            <person name="Istrail S."/>
            <person name="Li P."/>
            <person name="Sutton G."/>
        </authorList>
    </citation>
    <scope>NUCLEOTIDE SEQUENCE</scope>
    <source>
        <strain evidence="1">BN</strain>
    </source>
</reference>
<dbReference type="OMA" id="IGRMGMV"/>
<accession>A6KMS2</accession>
<dbReference type="GeneID" id="499657"/>
<organism evidence="1">
    <name type="scientific">Rattus norvegicus</name>
    <name type="common">Rat</name>
    <dbReference type="NCBI Taxonomy" id="10116"/>
    <lineage>
        <taxon>Eukaryota</taxon>
        <taxon>Metazoa</taxon>
        <taxon>Chordata</taxon>
        <taxon>Craniata</taxon>
        <taxon>Vertebrata</taxon>
        <taxon>Euteleostomi</taxon>
        <taxon>Mammalia</taxon>
        <taxon>Eutheria</taxon>
        <taxon>Euarchontoglires</taxon>
        <taxon>Glires</taxon>
        <taxon>Rodentia</taxon>
        <taxon>Myomorpha</taxon>
        <taxon>Muroidea</taxon>
        <taxon>Muridae</taxon>
        <taxon>Murinae</taxon>
        <taxon>Rattus</taxon>
    </lineage>
</organism>
<dbReference type="Proteomes" id="UP000234681">
    <property type="component" value="Chromosome 2"/>
</dbReference>
<evidence type="ECO:0000313" key="1">
    <source>
        <dbReference type="EMBL" id="EDL87902.1"/>
    </source>
</evidence>
<reference evidence="1" key="2">
    <citation type="submission" date="2005-07" db="EMBL/GenBank/DDBJ databases">
        <authorList>
            <person name="Mural R.J."/>
            <person name="Li P.W."/>
            <person name="Adams M.D."/>
            <person name="Amanatides P.G."/>
            <person name="Baden-Tillson H."/>
            <person name="Barnstead M."/>
            <person name="Chin S.H."/>
            <person name="Dew I."/>
            <person name="Evans C.A."/>
            <person name="Ferriera S."/>
            <person name="Flanigan M."/>
            <person name="Fosler C."/>
            <person name="Glodek A."/>
            <person name="Gu Z."/>
            <person name="Holt R.A."/>
            <person name="Jennings D."/>
            <person name="Kraft C.L."/>
            <person name="Lu F."/>
            <person name="Nguyen T."/>
            <person name="Nusskern D.R."/>
            <person name="Pfannkoch C.M."/>
            <person name="Sitter C."/>
            <person name="Sutton G.G."/>
            <person name="Venter J.C."/>
            <person name="Wang Z."/>
            <person name="Woodage T."/>
            <person name="Zheng X.H."/>
            <person name="Zhong F."/>
        </authorList>
    </citation>
    <scope>NUCLEOTIDE SEQUENCE</scope>
    <source>
        <strain evidence="1">BN</strain>
    </source>
</reference>
<name>A6KMS2_RAT</name>
<dbReference type="Gene3D" id="1.10.238.10">
    <property type="entry name" value="EF-hand"/>
    <property type="match status" value="1"/>
</dbReference>
<dbReference type="AGR" id="RGD:1562234"/>
<protein>
    <submittedName>
        <fullName evidence="1">Similar to S100 calcium-binding protein, ventral prostate (Predicted)</fullName>
    </submittedName>
</protein>
<dbReference type="RefSeq" id="NP_001102657.1">
    <property type="nucleotide sequence ID" value="NM_001109187.1"/>
</dbReference>
<dbReference type="InterPro" id="IPR011992">
    <property type="entry name" value="EF-hand-dom_pair"/>
</dbReference>
<evidence type="ECO:0000313" key="2">
    <source>
        <dbReference type="RGD" id="1562234"/>
    </source>
</evidence>
<sequence>MAQNLTSSEQEVMKLFDLFQNYHVRRTDKLDVQETKRVLREFFPNFMKALNASGIKILNDLEKEITLDEIWDMIGRMAMAYNKKNSNALKD</sequence>